<dbReference type="InterPro" id="IPR003593">
    <property type="entry name" value="AAA+_ATPase"/>
</dbReference>
<keyword evidence="1" id="KW-0547">Nucleotide-binding</keyword>
<gene>
    <name evidence="4" type="ORF">HDF25_000732</name>
</gene>
<dbReference type="InterPro" id="IPR017871">
    <property type="entry name" value="ABC_transporter-like_CS"/>
</dbReference>
<accession>A0A7X0J013</accession>
<dbReference type="Proteomes" id="UP000521017">
    <property type="component" value="Unassembled WGS sequence"/>
</dbReference>
<dbReference type="InterPro" id="IPR003439">
    <property type="entry name" value="ABC_transporter-like_ATP-bd"/>
</dbReference>
<proteinExistence type="predicted"/>
<dbReference type="PANTHER" id="PTHR43514:SF4">
    <property type="entry name" value="ABC TRANSPORTER I FAMILY MEMBER 10"/>
    <property type="match status" value="1"/>
</dbReference>
<dbReference type="SMART" id="SM00382">
    <property type="entry name" value="AAA"/>
    <property type="match status" value="1"/>
</dbReference>
<evidence type="ECO:0000313" key="5">
    <source>
        <dbReference type="Proteomes" id="UP000521017"/>
    </source>
</evidence>
<protein>
    <submittedName>
        <fullName evidence="4">Molybdate transport system ATP-binding protein</fullName>
    </submittedName>
</protein>
<dbReference type="PROSITE" id="PS00211">
    <property type="entry name" value="ABC_TRANSPORTER_1"/>
    <property type="match status" value="1"/>
</dbReference>
<feature type="domain" description="ABC transporter" evidence="3">
    <location>
        <begin position="1"/>
        <end position="208"/>
    </location>
</feature>
<dbReference type="SUPFAM" id="SSF52540">
    <property type="entry name" value="P-loop containing nucleoside triphosphate hydrolases"/>
    <property type="match status" value="1"/>
</dbReference>
<comment type="caution">
    <text evidence="4">The sequence shown here is derived from an EMBL/GenBank/DDBJ whole genome shotgun (WGS) entry which is preliminary data.</text>
</comment>
<reference evidence="4 5" key="1">
    <citation type="submission" date="2020-08" db="EMBL/GenBank/DDBJ databases">
        <title>Genomic Encyclopedia of Type Strains, Phase IV (KMG-V): Genome sequencing to study the core and pangenomes of soil and plant-associated prokaryotes.</title>
        <authorList>
            <person name="Whitman W."/>
        </authorList>
    </citation>
    <scope>NUCLEOTIDE SEQUENCE [LARGE SCALE GENOMIC DNA]</scope>
    <source>
        <strain evidence="4 5">M2T3</strain>
    </source>
</reference>
<dbReference type="Gene3D" id="3.40.50.300">
    <property type="entry name" value="P-loop containing nucleotide triphosphate hydrolases"/>
    <property type="match status" value="1"/>
</dbReference>
<keyword evidence="2 4" id="KW-0067">ATP-binding</keyword>
<dbReference type="RefSeq" id="WP_184622870.1">
    <property type="nucleotide sequence ID" value="NZ_JACHCC010000002.1"/>
</dbReference>
<dbReference type="AlphaFoldDB" id="A0A7X0J013"/>
<evidence type="ECO:0000259" key="3">
    <source>
        <dbReference type="PROSITE" id="PS50893"/>
    </source>
</evidence>
<evidence type="ECO:0000256" key="2">
    <source>
        <dbReference type="ARBA" id="ARBA00022840"/>
    </source>
</evidence>
<dbReference type="InterPro" id="IPR027417">
    <property type="entry name" value="P-loop_NTPase"/>
</dbReference>
<dbReference type="EMBL" id="JACHCC010000002">
    <property type="protein sequence ID" value="MBB6498595.1"/>
    <property type="molecule type" value="Genomic_DNA"/>
</dbReference>
<dbReference type="Pfam" id="PF00005">
    <property type="entry name" value="ABC_tran"/>
    <property type="match status" value="1"/>
</dbReference>
<dbReference type="PANTHER" id="PTHR43514">
    <property type="entry name" value="ABC TRANSPORTER I FAMILY MEMBER 10"/>
    <property type="match status" value="1"/>
</dbReference>
<dbReference type="InterPro" id="IPR050334">
    <property type="entry name" value="Molybdenum_import_ModC"/>
</dbReference>
<dbReference type="GO" id="GO:0016887">
    <property type="term" value="F:ATP hydrolysis activity"/>
    <property type="evidence" value="ECO:0007669"/>
    <property type="project" value="InterPro"/>
</dbReference>
<evidence type="ECO:0000256" key="1">
    <source>
        <dbReference type="ARBA" id="ARBA00022741"/>
    </source>
</evidence>
<name>A0A7X0J013_9SPHI</name>
<dbReference type="GO" id="GO:0005524">
    <property type="term" value="F:ATP binding"/>
    <property type="evidence" value="ECO:0007669"/>
    <property type="project" value="UniProtKB-KW"/>
</dbReference>
<evidence type="ECO:0000313" key="4">
    <source>
        <dbReference type="EMBL" id="MBB6498595.1"/>
    </source>
</evidence>
<sequence length="208" mass="23363">MIEAAIYKKIKTYRGTIPLVIEAQFPAQSVTRIYGPSGSGKTTFLKILAGLITPEKGVITVNDRCWLDTVRKINLSPQERKVGFVFQDYALFPNMTVEGHLRYATQDMALIDRLLLIGKMESFRKQKPAHLSGGQQQRLAILRALAQKPGLLVLDEAFSALDDELREELITELKIILKEFKTTTIIVSHHLQETAGFADRALKIEQGI</sequence>
<organism evidence="4 5">
    <name type="scientific">Pedobacter cryoconitis</name>
    <dbReference type="NCBI Taxonomy" id="188932"/>
    <lineage>
        <taxon>Bacteria</taxon>
        <taxon>Pseudomonadati</taxon>
        <taxon>Bacteroidota</taxon>
        <taxon>Sphingobacteriia</taxon>
        <taxon>Sphingobacteriales</taxon>
        <taxon>Sphingobacteriaceae</taxon>
        <taxon>Pedobacter</taxon>
    </lineage>
</organism>
<dbReference type="PROSITE" id="PS50893">
    <property type="entry name" value="ABC_TRANSPORTER_2"/>
    <property type="match status" value="1"/>
</dbReference>